<dbReference type="PRINTS" id="PR00502">
    <property type="entry name" value="NUDIXFAMILY"/>
</dbReference>
<dbReference type="InterPro" id="IPR022927">
    <property type="entry name" value="RppH"/>
</dbReference>
<dbReference type="KEGG" id="apai:APAC_1427"/>
<dbReference type="CDD" id="cd03671">
    <property type="entry name" value="NUDIX_Ap4A_hydrolase_plant_like"/>
    <property type="match status" value="1"/>
</dbReference>
<protein>
    <submittedName>
        <fullName evidence="4">RNA pyrophosphohydrolase</fullName>
        <ecNumber evidence="4">3.6.1.-</ecNumber>
    </submittedName>
</protein>
<dbReference type="InterPro" id="IPR015797">
    <property type="entry name" value="NUDIX_hydrolase-like_dom_sf"/>
</dbReference>
<reference evidence="4" key="1">
    <citation type="submission" date="2019-09" db="EMBL/GenBank/DDBJ databases">
        <title>Complete genome sequencing of four Arcobacter species reveals a diverse suite of mobile elements.</title>
        <authorList>
            <person name="Miller W.G."/>
            <person name="Yee E."/>
            <person name="Bono J.L."/>
        </authorList>
    </citation>
    <scope>NUCLEOTIDE SEQUENCE [LARGE SCALE GENOMIC DNA]</scope>
    <source>
        <strain evidence="4">LMG 26638</strain>
    </source>
</reference>
<dbReference type="Gene3D" id="3.90.79.10">
    <property type="entry name" value="Nucleoside Triphosphate Pyrophosphohydrolase"/>
    <property type="match status" value="1"/>
</dbReference>
<dbReference type="AlphaFoldDB" id="A0A5C2HBG1"/>
<keyword evidence="2 3" id="KW-0378">Hydrolase</keyword>
<dbReference type="PANTHER" id="PTHR43736:SF1">
    <property type="entry name" value="DIHYDRONEOPTERIN TRIPHOSPHATE DIPHOSPHATASE"/>
    <property type="match status" value="1"/>
</dbReference>
<accession>A0A5C2HBG1</accession>
<dbReference type="InterPro" id="IPR020084">
    <property type="entry name" value="NUDIX_hydrolase_CS"/>
</dbReference>
<organism evidence="4 5">
    <name type="scientific">Malaciobacter pacificus</name>
    <dbReference type="NCBI Taxonomy" id="1080223"/>
    <lineage>
        <taxon>Bacteria</taxon>
        <taxon>Pseudomonadati</taxon>
        <taxon>Campylobacterota</taxon>
        <taxon>Epsilonproteobacteria</taxon>
        <taxon>Campylobacterales</taxon>
        <taxon>Arcobacteraceae</taxon>
        <taxon>Malaciobacter</taxon>
    </lineage>
</organism>
<dbReference type="EMBL" id="CP035928">
    <property type="protein sequence ID" value="QEP34536.1"/>
    <property type="molecule type" value="Genomic_DNA"/>
</dbReference>
<dbReference type="PANTHER" id="PTHR43736">
    <property type="entry name" value="ADP-RIBOSE PYROPHOSPHATASE"/>
    <property type="match status" value="1"/>
</dbReference>
<comment type="cofactor">
    <cofactor evidence="1">
        <name>Mn(2+)</name>
        <dbReference type="ChEBI" id="CHEBI:29035"/>
    </cofactor>
</comment>
<comment type="similarity">
    <text evidence="3">Belongs to the Nudix hydrolase family.</text>
</comment>
<dbReference type="EC" id="3.6.1.-" evidence="4"/>
<dbReference type="InterPro" id="IPR000086">
    <property type="entry name" value="NUDIX_hydrolase_dom"/>
</dbReference>
<evidence type="ECO:0000256" key="3">
    <source>
        <dbReference type="RuleBase" id="RU003476"/>
    </source>
</evidence>
<name>A0A5C2HBG1_9BACT</name>
<evidence type="ECO:0000256" key="1">
    <source>
        <dbReference type="ARBA" id="ARBA00001936"/>
    </source>
</evidence>
<sequence>MTDKNDTTTENKTKKNYRPNVAAIVLSAKYPHTCEIFIASRTDVENAWQFPQGGIDEGESAKEALFRELEEEIGTRDVEIIAEYPKWVSYEFPAAIAKKMHPYDGQIQKYYLVKLKKGAKINIETEIPEFSEYKFVPTKNIYDYITFFKRTVYKQVLKYFKSEGYI</sequence>
<dbReference type="Proteomes" id="UP000322726">
    <property type="component" value="Chromosome"/>
</dbReference>
<dbReference type="PROSITE" id="PS00893">
    <property type="entry name" value="NUDIX_BOX"/>
    <property type="match status" value="1"/>
</dbReference>
<dbReference type="GO" id="GO:0016462">
    <property type="term" value="F:pyrophosphatase activity"/>
    <property type="evidence" value="ECO:0007669"/>
    <property type="project" value="UniProtKB-ARBA"/>
</dbReference>
<dbReference type="PROSITE" id="PS51462">
    <property type="entry name" value="NUDIX"/>
    <property type="match status" value="1"/>
</dbReference>
<keyword evidence="5" id="KW-1185">Reference proteome</keyword>
<dbReference type="RefSeq" id="WP_130233467.1">
    <property type="nucleotide sequence ID" value="NZ_BMEF01000003.1"/>
</dbReference>
<evidence type="ECO:0000256" key="2">
    <source>
        <dbReference type="ARBA" id="ARBA00022801"/>
    </source>
</evidence>
<dbReference type="InterPro" id="IPR020476">
    <property type="entry name" value="Nudix_hydrolase"/>
</dbReference>
<gene>
    <name evidence="4" type="primary">rppH</name>
    <name evidence="4" type="ORF">APAC_1427</name>
</gene>
<dbReference type="NCBIfam" id="NF001936">
    <property type="entry name" value="PRK00714.1-3"/>
    <property type="match status" value="1"/>
</dbReference>
<proteinExistence type="inferred from homology"/>
<dbReference type="SUPFAM" id="SSF55811">
    <property type="entry name" value="Nudix"/>
    <property type="match status" value="1"/>
</dbReference>
<dbReference type="Pfam" id="PF00293">
    <property type="entry name" value="NUDIX"/>
    <property type="match status" value="1"/>
</dbReference>
<evidence type="ECO:0000313" key="5">
    <source>
        <dbReference type="Proteomes" id="UP000322726"/>
    </source>
</evidence>
<dbReference type="OrthoDB" id="9810648at2"/>
<evidence type="ECO:0000313" key="4">
    <source>
        <dbReference type="EMBL" id="QEP34536.1"/>
    </source>
</evidence>
<dbReference type="NCBIfam" id="NF001938">
    <property type="entry name" value="PRK00714.1-5"/>
    <property type="match status" value="1"/>
</dbReference>
<reference evidence="4" key="2">
    <citation type="submission" date="2019-09" db="EMBL/GenBank/DDBJ databases">
        <title>Taxonomic note: a critical rebuttal of the proposed division of the genus Arcobacter into six genera, emended descriptions of Arcobacter anaerophilus and the genus Arcobacter, and an assessment of genus-level boundaries for Epsilonproteobacteria using in silico genomic comparator tools.</title>
        <authorList>
            <person name="On S.L.W."/>
            <person name="Miller W.G."/>
            <person name="Biggs P."/>
            <person name="Cornelius A."/>
            <person name="Vandamme P."/>
        </authorList>
    </citation>
    <scope>NUCLEOTIDE SEQUENCE [LARGE SCALE GENOMIC DNA]</scope>
    <source>
        <strain evidence="4">LMG 26638</strain>
    </source>
</reference>